<evidence type="ECO:0000313" key="4">
    <source>
        <dbReference type="EMBL" id="TKA65821.1"/>
    </source>
</evidence>
<evidence type="ECO:0000259" key="2">
    <source>
        <dbReference type="Pfam" id="PF16335"/>
    </source>
</evidence>
<dbReference type="Pfam" id="PF17168">
    <property type="entry name" value="DUF5127"/>
    <property type="match status" value="2"/>
</dbReference>
<dbReference type="Proteomes" id="UP000308768">
    <property type="component" value="Unassembled WGS sequence"/>
</dbReference>
<dbReference type="Pfam" id="PF16335">
    <property type="entry name" value="GtaA_6_Hairpin"/>
    <property type="match status" value="2"/>
</dbReference>
<dbReference type="AlphaFoldDB" id="A0A4U0WRQ9"/>
<dbReference type="STRING" id="331657.A0A4U0WRQ9"/>
<dbReference type="InterPro" id="IPR032514">
    <property type="entry name" value="GtaA_central"/>
</dbReference>
<accession>A0A4U0WRQ9</accession>
<keyword evidence="5" id="KW-1185">Reference proteome</keyword>
<feature type="compositionally biased region" description="Low complexity" evidence="1">
    <location>
        <begin position="203"/>
        <end position="214"/>
    </location>
</feature>
<proteinExistence type="predicted"/>
<gene>
    <name evidence="4" type="ORF">B0A49_06246</name>
</gene>
<feature type="domain" description="Glutaminase A central" evidence="2">
    <location>
        <begin position="380"/>
        <end position="574"/>
    </location>
</feature>
<reference evidence="4 5" key="1">
    <citation type="submission" date="2017-03" db="EMBL/GenBank/DDBJ databases">
        <title>Genomes of endolithic fungi from Antarctica.</title>
        <authorList>
            <person name="Coleine C."/>
            <person name="Masonjones S."/>
            <person name="Stajich J.E."/>
        </authorList>
    </citation>
    <scope>NUCLEOTIDE SEQUENCE [LARGE SCALE GENOMIC DNA]</scope>
    <source>
        <strain evidence="4 5">CCFEE 5187</strain>
    </source>
</reference>
<organism evidence="4 5">
    <name type="scientific">Cryomyces minteri</name>
    <dbReference type="NCBI Taxonomy" id="331657"/>
    <lineage>
        <taxon>Eukaryota</taxon>
        <taxon>Fungi</taxon>
        <taxon>Dikarya</taxon>
        <taxon>Ascomycota</taxon>
        <taxon>Pezizomycotina</taxon>
        <taxon>Dothideomycetes</taxon>
        <taxon>Dothideomycetes incertae sedis</taxon>
        <taxon>Cryomyces</taxon>
    </lineage>
</organism>
<evidence type="ECO:0000256" key="1">
    <source>
        <dbReference type="SAM" id="MobiDB-lite"/>
    </source>
</evidence>
<comment type="caution">
    <text evidence="4">The sequence shown here is derived from an EMBL/GenBank/DDBJ whole genome shotgun (WGS) entry which is preliminary data.</text>
</comment>
<dbReference type="InterPro" id="IPR033433">
    <property type="entry name" value="GtaA_N"/>
</dbReference>
<dbReference type="EMBL" id="NAJN01001092">
    <property type="protein sequence ID" value="TKA65821.1"/>
    <property type="molecule type" value="Genomic_DNA"/>
</dbReference>
<name>A0A4U0WRQ9_9PEZI</name>
<sequence>MDLFGEVFRVHPPGNPPPKTVPGAITGWAGLVRVDGTVYTWMGAPIGPALVNQTAFEYTSTRSRFTLEINNAVSMNVTFTSPVTPNDFMRGSLPYSYMEVDVSSIDGHVHDVQLYTDIPAEWVSGNRGSVAQWNYRVIQQSVSPIPAPTTTAKGSKPTKAPPGQQHKTFGTKKNYDGWKSSVIHVQSQVHGSPSYSASTMHQSSTPKTTVSTPSAQPTQSSGIAYHKVYRQTQLLFSETNDQADWGKWYYMTSNTTALTHESGADTAVRGQFISSGNLSNTADTNYRAINDAYPVFGFAINLGSVGANSVNSLFGLSLNQEQAIQFQGASGVVPVPSLWTSYFASDLDAISFFYNDYPTVSGIATTFDDQVASDSTAAAGQNYVTITSLAVRQAFGAVQLCGTPNTTYVFLKEISSDGNIQTVDVIFPFHPILLYANPTLLRLLLDPLFINQEAGNWPFAFSVHDLGSHYPNATGHPDGNAEQQPLEECGNMLIMALAYAQRANDNAWLNDHYDILRQWNEYLVEEALVPANQISTDDFAGSLANQTNLALKGIISIEAMAQIANRTVAAARYRNGRQPTAYNTQLWFVPFLVHVLLLRMVRYEAEDLSQSASSCNSATFVTRCTVQSLSYRCYCYDAPGYSQPTESYEREPGAAASYHLALFLRNNASHGLLYNLYCDRELGLGLIPQSVYDIQSAFYPTQELQYGVPLDTRHSYTKDDWEMFCAAISSPSTQSMFVNDLAKWINQTPTNRPFGDLFDANTGDYLGFSFEARPVVGGTFSILALKGAPSSGYYTPPS</sequence>
<dbReference type="PANTHER" id="PTHR31987">
    <property type="entry name" value="GLUTAMINASE A-RELATED"/>
    <property type="match status" value="1"/>
</dbReference>
<feature type="domain" description="Glutaminase A central" evidence="2">
    <location>
        <begin position="655"/>
        <end position="782"/>
    </location>
</feature>
<feature type="region of interest" description="Disordered" evidence="1">
    <location>
        <begin position="189"/>
        <end position="217"/>
    </location>
</feature>
<dbReference type="OrthoDB" id="431715at2759"/>
<evidence type="ECO:0008006" key="6">
    <source>
        <dbReference type="Google" id="ProtNLM"/>
    </source>
</evidence>
<dbReference type="PANTHER" id="PTHR31987:SF1">
    <property type="entry name" value="GLUTAMINASE A"/>
    <property type="match status" value="1"/>
</dbReference>
<dbReference type="InterPro" id="IPR052743">
    <property type="entry name" value="Glutaminase_GtaA"/>
</dbReference>
<feature type="compositionally biased region" description="Polar residues" evidence="1">
    <location>
        <begin position="189"/>
        <end position="202"/>
    </location>
</feature>
<evidence type="ECO:0000259" key="3">
    <source>
        <dbReference type="Pfam" id="PF17168"/>
    </source>
</evidence>
<feature type="domain" description="Glutaminase A N-terminal" evidence="3">
    <location>
        <begin position="61"/>
        <end position="138"/>
    </location>
</feature>
<evidence type="ECO:0000313" key="5">
    <source>
        <dbReference type="Proteomes" id="UP000308768"/>
    </source>
</evidence>
<feature type="domain" description="Glutaminase A N-terminal" evidence="3">
    <location>
        <begin position="215"/>
        <end position="374"/>
    </location>
</feature>
<protein>
    <recommendedName>
        <fullName evidence="6">Glutaminase A</fullName>
    </recommendedName>
</protein>
<feature type="region of interest" description="Disordered" evidence="1">
    <location>
        <begin position="145"/>
        <end position="171"/>
    </location>
</feature>